<proteinExistence type="predicted"/>
<dbReference type="Proteomes" id="UP000828251">
    <property type="component" value="Unassembled WGS sequence"/>
</dbReference>
<evidence type="ECO:0000313" key="2">
    <source>
        <dbReference type="EMBL" id="KAH1131681.1"/>
    </source>
</evidence>
<dbReference type="AlphaFoldDB" id="A0A9D3WN08"/>
<gene>
    <name evidence="2" type="ORF">J1N35_003059</name>
</gene>
<dbReference type="EMBL" id="JAIQCV010000001">
    <property type="protein sequence ID" value="KAH1131681.1"/>
    <property type="molecule type" value="Genomic_DNA"/>
</dbReference>
<evidence type="ECO:0000256" key="1">
    <source>
        <dbReference type="SAM" id="MobiDB-lite"/>
    </source>
</evidence>
<dbReference type="OrthoDB" id="247013at2759"/>
<name>A0A9D3WN08_9ROSI</name>
<feature type="compositionally biased region" description="Polar residues" evidence="1">
    <location>
        <begin position="1"/>
        <end position="13"/>
    </location>
</feature>
<feature type="region of interest" description="Disordered" evidence="1">
    <location>
        <begin position="1"/>
        <end position="59"/>
    </location>
</feature>
<reference evidence="2 3" key="1">
    <citation type="journal article" date="2021" name="Plant Biotechnol. J.">
        <title>Multi-omics assisted identification of the key and species-specific regulatory components of drought-tolerant mechanisms in Gossypium stocksii.</title>
        <authorList>
            <person name="Yu D."/>
            <person name="Ke L."/>
            <person name="Zhang D."/>
            <person name="Wu Y."/>
            <person name="Sun Y."/>
            <person name="Mei J."/>
            <person name="Sun J."/>
            <person name="Sun Y."/>
        </authorList>
    </citation>
    <scope>NUCLEOTIDE SEQUENCE [LARGE SCALE GENOMIC DNA]</scope>
    <source>
        <strain evidence="3">cv. E1</strain>
        <tissue evidence="2">Leaf</tissue>
    </source>
</reference>
<evidence type="ECO:0008006" key="4">
    <source>
        <dbReference type="Google" id="ProtNLM"/>
    </source>
</evidence>
<dbReference type="GO" id="GO:0006274">
    <property type="term" value="P:DNA replication termination"/>
    <property type="evidence" value="ECO:0007669"/>
    <property type="project" value="TreeGrafter"/>
</dbReference>
<feature type="compositionally biased region" description="Polar residues" evidence="1">
    <location>
        <begin position="40"/>
        <end position="59"/>
    </location>
</feature>
<comment type="caution">
    <text evidence="2">The sequence shown here is derived from an EMBL/GenBank/DDBJ whole genome shotgun (WGS) entry which is preliminary data.</text>
</comment>
<dbReference type="PANTHER" id="PTHR12775:SF2">
    <property type="entry name" value="REPLICATION TERMINATION FACTOR 2"/>
    <property type="match status" value="1"/>
</dbReference>
<dbReference type="GO" id="GO:0005634">
    <property type="term" value="C:nucleus"/>
    <property type="evidence" value="ECO:0007669"/>
    <property type="project" value="TreeGrafter"/>
</dbReference>
<dbReference type="InterPro" id="IPR006735">
    <property type="entry name" value="Rtf2"/>
</dbReference>
<keyword evidence="3" id="KW-1185">Reference proteome</keyword>
<accession>A0A9D3WN08</accession>
<protein>
    <recommendedName>
        <fullName evidence="4">Replication termination factor 2</fullName>
    </recommendedName>
</protein>
<organism evidence="2 3">
    <name type="scientific">Gossypium stocksii</name>
    <dbReference type="NCBI Taxonomy" id="47602"/>
    <lineage>
        <taxon>Eukaryota</taxon>
        <taxon>Viridiplantae</taxon>
        <taxon>Streptophyta</taxon>
        <taxon>Embryophyta</taxon>
        <taxon>Tracheophyta</taxon>
        <taxon>Spermatophyta</taxon>
        <taxon>Magnoliopsida</taxon>
        <taxon>eudicotyledons</taxon>
        <taxon>Gunneridae</taxon>
        <taxon>Pentapetalae</taxon>
        <taxon>rosids</taxon>
        <taxon>malvids</taxon>
        <taxon>Malvales</taxon>
        <taxon>Malvaceae</taxon>
        <taxon>Malvoideae</taxon>
        <taxon>Gossypium</taxon>
    </lineage>
</organism>
<feature type="compositionally biased region" description="Low complexity" evidence="1">
    <location>
        <begin position="14"/>
        <end position="32"/>
    </location>
</feature>
<evidence type="ECO:0000313" key="3">
    <source>
        <dbReference type="Proteomes" id="UP000828251"/>
    </source>
</evidence>
<dbReference type="Pfam" id="PF04641">
    <property type="entry name" value="Rtf2"/>
    <property type="match status" value="1"/>
</dbReference>
<dbReference type="PANTHER" id="PTHR12775">
    <property type="entry name" value="PROTEIN C20ORF43 HOMOLOG"/>
    <property type="match status" value="1"/>
</dbReference>
<sequence>MTTLKPNFSLNQIPNSPSFSFPASPPAEAMAEPPEPSLATVTSRRTLSKTPTKSTLMSKGSNCGHVVSAKALKEVKSSACLVCHKEFVEFDKVVINGSEAEVAALREMMKEEKAKTVKDKKKRGMDVLDGEKGFKGLSNGEMKKFRAADAAQAHATKEVYALIFTSSKKSDFKETFTCRSLPLGRN</sequence>